<dbReference type="Pfam" id="PF14344">
    <property type="entry name" value="DUF4397"/>
    <property type="match status" value="1"/>
</dbReference>
<organism evidence="4 5">
    <name type="scientific">Kribbella sancticallisti</name>
    <dbReference type="NCBI Taxonomy" id="460087"/>
    <lineage>
        <taxon>Bacteria</taxon>
        <taxon>Bacillati</taxon>
        <taxon>Actinomycetota</taxon>
        <taxon>Actinomycetes</taxon>
        <taxon>Propionibacteriales</taxon>
        <taxon>Kribbellaceae</taxon>
        <taxon>Kribbella</taxon>
    </lineage>
</organism>
<reference evidence="5" key="1">
    <citation type="journal article" date="2019" name="Int. J. Syst. Evol. Microbiol.">
        <title>The Global Catalogue of Microorganisms (GCM) 10K type strain sequencing project: providing services to taxonomists for standard genome sequencing and annotation.</title>
        <authorList>
            <consortium name="The Broad Institute Genomics Platform"/>
            <consortium name="The Broad Institute Genome Sequencing Center for Infectious Disease"/>
            <person name="Wu L."/>
            <person name="Ma J."/>
        </authorList>
    </citation>
    <scope>NUCLEOTIDE SEQUENCE [LARGE SCALE GENOMIC DNA]</scope>
    <source>
        <strain evidence="5">JCM 14969</strain>
    </source>
</reference>
<feature type="transmembrane region" description="Helical" evidence="1">
    <location>
        <begin position="241"/>
        <end position="260"/>
    </location>
</feature>
<feature type="domain" description="DUF4397" evidence="3">
    <location>
        <begin position="25"/>
        <end position="132"/>
    </location>
</feature>
<proteinExistence type="predicted"/>
<protein>
    <submittedName>
        <fullName evidence="4">DUF4397 domain-containing protein</fullName>
    </submittedName>
</protein>
<keyword evidence="1" id="KW-0472">Membrane</keyword>
<keyword evidence="5" id="KW-1185">Reference proteome</keyword>
<evidence type="ECO:0000313" key="4">
    <source>
        <dbReference type="EMBL" id="GAA1590065.1"/>
    </source>
</evidence>
<gene>
    <name evidence="4" type="ORF">GCM10009789_49610</name>
</gene>
<evidence type="ECO:0000313" key="5">
    <source>
        <dbReference type="Proteomes" id="UP001500393"/>
    </source>
</evidence>
<dbReference type="Proteomes" id="UP001500393">
    <property type="component" value="Unassembled WGS sequence"/>
</dbReference>
<dbReference type="EMBL" id="BAAAOS010000033">
    <property type="protein sequence ID" value="GAA1590065.1"/>
    <property type="molecule type" value="Genomic_DNA"/>
</dbReference>
<comment type="caution">
    <text evidence="4">The sequence shown here is derived from an EMBL/GenBank/DDBJ whole genome shotgun (WGS) entry which is preliminary data.</text>
</comment>
<keyword evidence="1" id="KW-0812">Transmembrane</keyword>
<keyword evidence="1" id="KW-1133">Transmembrane helix</keyword>
<feature type="signal peptide" evidence="2">
    <location>
        <begin position="1"/>
        <end position="19"/>
    </location>
</feature>
<evidence type="ECO:0000256" key="1">
    <source>
        <dbReference type="SAM" id="Phobius"/>
    </source>
</evidence>
<accession>A0ABP4PVP8</accession>
<dbReference type="InterPro" id="IPR025510">
    <property type="entry name" value="DUF4397"/>
</dbReference>
<evidence type="ECO:0000256" key="2">
    <source>
        <dbReference type="SAM" id="SignalP"/>
    </source>
</evidence>
<keyword evidence="2" id="KW-0732">Signal</keyword>
<feature type="chain" id="PRO_5045314051" evidence="2">
    <location>
        <begin position="20"/>
        <end position="266"/>
    </location>
</feature>
<evidence type="ECO:0000259" key="3">
    <source>
        <dbReference type="Pfam" id="PF14344"/>
    </source>
</evidence>
<name>A0ABP4PVP8_9ACTN</name>
<sequence>MLAVTVAGLGALVAVPARAAENAVLHVVQGLPGRTVDIAVDGRTVATAVKATEVVGPVKVGSGQRMITAREGGKVVLQRRVSVGAGSNLDVVIHRPAAPTAAPVMTTYTNKLTAVPRDKAAVRVAHTAAVGPADIRVNGKVLFANVANGESLDVVVPAGTYTVDIVPTGATSPVVLGPLPLPVRAGYLTRVFAVGEPASKTMNVAVATLKLPGSGSDKPGLVNTGTGGQAAGLTEDQGTPWPLVALFAALGLATAMAMTARRAVRR</sequence>